<dbReference type="Gene3D" id="3.30.450.20">
    <property type="entry name" value="PAS domain"/>
    <property type="match status" value="6"/>
</dbReference>
<dbReference type="InterPro" id="IPR003018">
    <property type="entry name" value="GAF"/>
</dbReference>
<evidence type="ECO:0000259" key="11">
    <source>
        <dbReference type="PROSITE" id="PS50112"/>
    </source>
</evidence>
<protein>
    <recommendedName>
        <fullName evidence="3">histidine kinase</fullName>
        <ecNumber evidence="3">2.7.13.3</ecNumber>
    </recommendedName>
</protein>
<dbReference type="InterPro" id="IPR001789">
    <property type="entry name" value="Sig_transdc_resp-reg_receiver"/>
</dbReference>
<dbReference type="PROSITE" id="PS50110">
    <property type="entry name" value="RESPONSE_REGULATORY"/>
    <property type="match status" value="1"/>
</dbReference>
<dbReference type="CDD" id="cd00082">
    <property type="entry name" value="HisKA"/>
    <property type="match status" value="1"/>
</dbReference>
<accession>A0ABX1VFC7</accession>
<dbReference type="InterPro" id="IPR004358">
    <property type="entry name" value="Sig_transdc_His_kin-like_C"/>
</dbReference>
<dbReference type="SUPFAM" id="SSF52172">
    <property type="entry name" value="CheY-like"/>
    <property type="match status" value="1"/>
</dbReference>
<proteinExistence type="inferred from homology"/>
<dbReference type="InterPro" id="IPR011006">
    <property type="entry name" value="CheY-like_superfamily"/>
</dbReference>
<dbReference type="PROSITE" id="PS50112">
    <property type="entry name" value="PAS"/>
    <property type="match status" value="5"/>
</dbReference>
<dbReference type="Gene3D" id="3.30.565.10">
    <property type="entry name" value="Histidine kinase-like ATPase, C-terminal domain"/>
    <property type="match status" value="1"/>
</dbReference>
<keyword evidence="14" id="KW-1185">Reference proteome</keyword>
<dbReference type="EMBL" id="WTPX01000082">
    <property type="protein sequence ID" value="NNJ26508.1"/>
    <property type="molecule type" value="Genomic_DNA"/>
</dbReference>
<dbReference type="Pfam" id="PF02518">
    <property type="entry name" value="HATPase_c"/>
    <property type="match status" value="1"/>
</dbReference>
<dbReference type="InterPro" id="IPR035965">
    <property type="entry name" value="PAS-like_dom_sf"/>
</dbReference>
<name>A0ABX1VFC7_9PLAN</name>
<evidence type="ECO:0000313" key="13">
    <source>
        <dbReference type="EMBL" id="NNJ26508.1"/>
    </source>
</evidence>
<feature type="domain" description="PAC" evidence="12">
    <location>
        <begin position="84"/>
        <end position="136"/>
    </location>
</feature>
<feature type="domain" description="Histidine kinase" evidence="9">
    <location>
        <begin position="1313"/>
        <end position="1547"/>
    </location>
</feature>
<feature type="domain" description="PAS" evidence="11">
    <location>
        <begin position="137"/>
        <end position="208"/>
    </location>
</feature>
<evidence type="ECO:0000256" key="2">
    <source>
        <dbReference type="ARBA" id="ARBA00006402"/>
    </source>
</evidence>
<dbReference type="InterPro" id="IPR000700">
    <property type="entry name" value="PAS-assoc_C"/>
</dbReference>
<dbReference type="InterPro" id="IPR003661">
    <property type="entry name" value="HisK_dim/P_dom"/>
</dbReference>
<evidence type="ECO:0000256" key="5">
    <source>
        <dbReference type="ARBA" id="ARBA00022679"/>
    </source>
</evidence>
<dbReference type="Pfam" id="PF13188">
    <property type="entry name" value="PAS_8"/>
    <property type="match status" value="1"/>
</dbReference>
<dbReference type="Gene3D" id="3.40.50.2300">
    <property type="match status" value="1"/>
</dbReference>
<feature type="domain" description="PAS" evidence="11">
    <location>
        <begin position="1170"/>
        <end position="1240"/>
    </location>
</feature>
<dbReference type="GO" id="GO:0004673">
    <property type="term" value="F:protein histidine kinase activity"/>
    <property type="evidence" value="ECO:0007669"/>
    <property type="project" value="UniProtKB-EC"/>
</dbReference>
<dbReference type="EC" id="2.7.13.3" evidence="3"/>
<dbReference type="InterPro" id="IPR005467">
    <property type="entry name" value="His_kinase_dom"/>
</dbReference>
<feature type="domain" description="PAC" evidence="12">
    <location>
        <begin position="524"/>
        <end position="575"/>
    </location>
</feature>
<dbReference type="SUPFAM" id="SSF55785">
    <property type="entry name" value="PYP-like sensor domain (PAS domain)"/>
    <property type="match status" value="6"/>
</dbReference>
<dbReference type="Gene3D" id="1.10.287.130">
    <property type="match status" value="1"/>
</dbReference>
<dbReference type="PROSITE" id="PS50046">
    <property type="entry name" value="PHYTOCHROME_2"/>
    <property type="match status" value="1"/>
</dbReference>
<dbReference type="SUPFAM" id="SSF47384">
    <property type="entry name" value="Homodimeric domain of signal transducing histidine kinase"/>
    <property type="match status" value="1"/>
</dbReference>
<dbReference type="PROSITE" id="PS50109">
    <property type="entry name" value="HIS_KIN"/>
    <property type="match status" value="1"/>
</dbReference>
<dbReference type="SMART" id="SM00387">
    <property type="entry name" value="HATPase_c"/>
    <property type="match status" value="1"/>
</dbReference>
<dbReference type="InterPro" id="IPR036097">
    <property type="entry name" value="HisK_dim/P_sf"/>
</dbReference>
<reference evidence="13 14" key="1">
    <citation type="journal article" date="2020" name="Syst. Appl. Microbiol.">
        <title>Alienimonas chondri sp. nov., a novel planctomycete isolated from the biofilm of the red alga Chondrus crispus.</title>
        <authorList>
            <person name="Vitorino I."/>
            <person name="Albuquerque L."/>
            <person name="Wiegand S."/>
            <person name="Kallscheuer N."/>
            <person name="da Costa M.S."/>
            <person name="Lobo-da-Cunha A."/>
            <person name="Jogler C."/>
            <person name="Lage O.M."/>
        </authorList>
    </citation>
    <scope>NUCLEOTIDE SEQUENCE [LARGE SCALE GENOMIC DNA]</scope>
    <source>
        <strain evidence="13 14">LzC2</strain>
    </source>
</reference>
<gene>
    <name evidence="13" type="primary">rcsC_6</name>
    <name evidence="13" type="ORF">LzC2_25960</name>
</gene>
<dbReference type="NCBIfam" id="TIGR00229">
    <property type="entry name" value="sensory_box"/>
    <property type="match status" value="6"/>
</dbReference>
<dbReference type="SUPFAM" id="SSF55874">
    <property type="entry name" value="ATPase domain of HSP90 chaperone/DNA topoisomerase II/histidine kinase"/>
    <property type="match status" value="1"/>
</dbReference>
<dbReference type="SMART" id="SM00065">
    <property type="entry name" value="GAF"/>
    <property type="match status" value="3"/>
</dbReference>
<dbReference type="Pfam" id="PF13426">
    <property type="entry name" value="PAS_9"/>
    <property type="match status" value="1"/>
</dbReference>
<dbReference type="SMART" id="SM00086">
    <property type="entry name" value="PAC"/>
    <property type="match status" value="5"/>
</dbReference>
<feature type="modified residue" description="4-aspartylphosphate" evidence="7">
    <location>
        <position position="1620"/>
    </location>
</feature>
<feature type="domain" description="PAS" evidence="11">
    <location>
        <begin position="440"/>
        <end position="512"/>
    </location>
</feature>
<evidence type="ECO:0000256" key="6">
    <source>
        <dbReference type="ARBA" id="ARBA00022777"/>
    </source>
</evidence>
<dbReference type="InterPro" id="IPR052162">
    <property type="entry name" value="Sensor_kinase/Photoreceptor"/>
</dbReference>
<feature type="domain" description="Response regulatory" evidence="10">
    <location>
        <begin position="1571"/>
        <end position="1687"/>
    </location>
</feature>
<comment type="caution">
    <text evidence="13">The sequence shown here is derived from an EMBL/GenBank/DDBJ whole genome shotgun (WGS) entry which is preliminary data.</text>
</comment>
<dbReference type="SMART" id="SM00388">
    <property type="entry name" value="HisKA"/>
    <property type="match status" value="1"/>
</dbReference>
<dbReference type="InterPro" id="IPR013655">
    <property type="entry name" value="PAS_fold_3"/>
</dbReference>
<evidence type="ECO:0000256" key="3">
    <source>
        <dbReference type="ARBA" id="ARBA00012438"/>
    </source>
</evidence>
<evidence type="ECO:0000256" key="4">
    <source>
        <dbReference type="ARBA" id="ARBA00022553"/>
    </source>
</evidence>
<evidence type="ECO:0000259" key="12">
    <source>
        <dbReference type="PROSITE" id="PS50113"/>
    </source>
</evidence>
<organism evidence="13 14">
    <name type="scientific">Alienimonas chondri</name>
    <dbReference type="NCBI Taxonomy" id="2681879"/>
    <lineage>
        <taxon>Bacteria</taxon>
        <taxon>Pseudomonadati</taxon>
        <taxon>Planctomycetota</taxon>
        <taxon>Planctomycetia</taxon>
        <taxon>Planctomycetales</taxon>
        <taxon>Planctomycetaceae</taxon>
        <taxon>Alienimonas</taxon>
    </lineage>
</organism>
<dbReference type="Pfam" id="PF08447">
    <property type="entry name" value="PAS_3"/>
    <property type="match status" value="3"/>
</dbReference>
<evidence type="ECO:0000259" key="10">
    <source>
        <dbReference type="PROSITE" id="PS50110"/>
    </source>
</evidence>
<feature type="domain" description="Phytochrome chromophore attachment site" evidence="8">
    <location>
        <begin position="1005"/>
        <end position="1153"/>
    </location>
</feature>
<feature type="domain" description="PAS" evidence="11">
    <location>
        <begin position="6"/>
        <end position="79"/>
    </location>
</feature>
<dbReference type="Pfam" id="PF01590">
    <property type="entry name" value="GAF"/>
    <property type="match status" value="2"/>
</dbReference>
<dbReference type="PRINTS" id="PR00344">
    <property type="entry name" value="BCTRLSENSOR"/>
</dbReference>
<dbReference type="InterPro" id="IPR029016">
    <property type="entry name" value="GAF-like_dom_sf"/>
</dbReference>
<comment type="catalytic activity">
    <reaction evidence="1">
        <text>ATP + protein L-histidine = ADP + protein N-phospho-L-histidine.</text>
        <dbReference type="EC" id="2.7.13.3"/>
    </reaction>
</comment>
<comment type="similarity">
    <text evidence="2">In the N-terminal section; belongs to the phytochrome family.</text>
</comment>
<feature type="domain" description="PAC" evidence="12">
    <location>
        <begin position="649"/>
        <end position="701"/>
    </location>
</feature>
<dbReference type="Pfam" id="PF00072">
    <property type="entry name" value="Response_reg"/>
    <property type="match status" value="1"/>
</dbReference>
<dbReference type="InterPro" id="IPR001610">
    <property type="entry name" value="PAC"/>
</dbReference>
<dbReference type="CDD" id="cd17580">
    <property type="entry name" value="REC_2_DhkD-like"/>
    <property type="match status" value="1"/>
</dbReference>
<keyword evidence="6 13" id="KW-0418">Kinase</keyword>
<evidence type="ECO:0000313" key="14">
    <source>
        <dbReference type="Proteomes" id="UP000609651"/>
    </source>
</evidence>
<dbReference type="SMART" id="SM00091">
    <property type="entry name" value="PAS"/>
    <property type="match status" value="6"/>
</dbReference>
<dbReference type="CDD" id="cd00130">
    <property type="entry name" value="PAS"/>
    <property type="match status" value="5"/>
</dbReference>
<dbReference type="Gene3D" id="3.30.450.40">
    <property type="match status" value="3"/>
</dbReference>
<dbReference type="SUPFAM" id="SSF55781">
    <property type="entry name" value="GAF domain-like"/>
    <property type="match status" value="3"/>
</dbReference>
<dbReference type="PANTHER" id="PTHR43304">
    <property type="entry name" value="PHYTOCHROME-LIKE PROTEIN CPH1"/>
    <property type="match status" value="1"/>
</dbReference>
<dbReference type="SMART" id="SM00448">
    <property type="entry name" value="REC"/>
    <property type="match status" value="1"/>
</dbReference>
<evidence type="ECO:0000259" key="8">
    <source>
        <dbReference type="PROSITE" id="PS50046"/>
    </source>
</evidence>
<dbReference type="InterPro" id="IPR016132">
    <property type="entry name" value="Phyto_chromo_attachment"/>
</dbReference>
<keyword evidence="4 7" id="KW-0597">Phosphoprotein</keyword>
<dbReference type="PANTHER" id="PTHR43304:SF1">
    <property type="entry name" value="PAC DOMAIN-CONTAINING PROTEIN"/>
    <property type="match status" value="1"/>
</dbReference>
<dbReference type="Pfam" id="PF00512">
    <property type="entry name" value="HisKA"/>
    <property type="match status" value="1"/>
</dbReference>
<dbReference type="PROSITE" id="PS50113">
    <property type="entry name" value="PAC"/>
    <property type="match status" value="5"/>
</dbReference>
<sequence length="1694" mass="187381">MSDVNPDDLLRVTLASIGDALVTTDAAGGVTYLNPIAEELTGWTQADARGRPLAEIFRIVNEHSRAPVDNPADRALREGVVVGLANHTVLIARDGVERPIDDSAAPIRDSAGTIVGVVLVFRDVTERRQRERDLKTSEARKAAVLDSALDGIVSIDHAGCVLEFNPAAERMFGHTADDARGRELAELIVPERFRDAHRRGIARYLETGEGPVLNRRVELTAVRSDGTEFPVEVSITPVAGDGPPTFTGYIRDITERKRAEQDEAERVRLTALRAEVAGALATADPLPDVLRRCCEAFVERLDVAFARVWALEQAGASDAEEGGTLALKASAGLYTHLDGGHARVPVGSYKIGRIARDRRPLLTNDVAHDPNISDPEWAQREGMVSFAGFPLLVEGRCVGVLAIFGRTALSDAVLDDLAPLAEQVAGFVDRKRVEVALRESELRYRMVGEAANDAIWDWDFANNRVTWNEGVRTRFGYAADQISPEADWWVEQIHPDDRDRVSHGIHAVIDGRVHDGGPGGGDNWQDEYRFRRADGGYATVFDRGRVVREDGRAVRMVGSMFDLTERKRAEETVRRSERRFRAAVESVGDIIWTNNARGEMEGEQPGWGAFTGQTTEQYQGFGWADAVHPEDAQPTVDAWSEAVAERREFNFEHRVRRRDGQWRLCTIRAVPVLDEAGEIAEWVGVHADVTEQRRDERRRKFLADLTAATQPLTDPDEVTATNARLLAEHLDADRCAYAEIEGRPAAEATFVITGDHARGVSSIVGRWPVAAFGAACAQAMEAGESYVFADAEADPRLGPDERPAYRVVDVRSAVCVPLHKGGRFIAAMAVHQTTPREWTAEEVELVETVVDRCWEALERARTTRRLAESEARYRSLFESMDEGFCLIEVLFNAEGRTEDYRILQMNPAFRKHTGLGDVVGQTAREFAPDLEPFWRETYGQVARTGEPVRFVNHAAVLDDRWFEVHAYRPGGADTGEVAVLFKDVSDRRQAEEDLRQSEERLRFLDALGEATRAEADPAAVMTAATRQLGEHLGVTRCAYADVEPDNDRFTIRDDWRAPDAATTAGTYSLDLFGVRTAADLRNGRTLVIRDVDTELDPADDGGAVMFSSIGIKAIICCPLVIDGRLRAMMAVHQAEPRHWTADEVSLVREAAERSWAHIERIRSAAALRASEQRLRFLMDSMPQKIFTATPSGEVDYFNPIWSEFTGLSFEKIREWGWLQFVHPDDVDENVRAWQRCVDSGEPFQFEHRFRRADGEYRWHLSRAVPMRDEAGRIGMWIGSNTEVHEVKLLQDELRKVAANLSEADRRKDEFLATLAHELRNPLAPIRSGLEVLRLAGDSPDAIAAVRETMERQTRQMTRLIDDLLDVSRITRGKLQLRRGRVELAEVVRSAVEAVRPALNEARHEFTLSLPEDPVPLDADAARLAQVFSNLLGNAIKYTPPGGRLSLAAAAAPESGGDGADGHGSQGAGEVIVSVRDNGLGIPAEKQESIFGMFNQLERDGGEEGYAGLGIGLTMVKSLVELHGGEVSVHSGGEGRGSEFRVRLPLLEPTPRRRSEPGSDAAGEHAVGRTYRVLVVDDNRAAARMLGMVVKMLGHEVRTAHDGLEAVSAAAEFRPALVLMDLGMPNLNGYEAARRIRDEPWGRDIVLAALTGWGQREDRRRTAEAGFDRHLVKPAEPAALRELFAVLDDAGPPES</sequence>
<dbReference type="Pfam" id="PF08448">
    <property type="entry name" value="PAS_4"/>
    <property type="match status" value="1"/>
</dbReference>
<evidence type="ECO:0000256" key="7">
    <source>
        <dbReference type="PROSITE-ProRule" id="PRU00169"/>
    </source>
</evidence>
<dbReference type="InterPro" id="IPR003594">
    <property type="entry name" value="HATPase_dom"/>
</dbReference>
<dbReference type="Pfam" id="PF13185">
    <property type="entry name" value="GAF_2"/>
    <property type="match status" value="1"/>
</dbReference>
<dbReference type="InterPro" id="IPR036890">
    <property type="entry name" value="HATPase_C_sf"/>
</dbReference>
<feature type="domain" description="PAC" evidence="12">
    <location>
        <begin position="1243"/>
        <end position="1295"/>
    </location>
</feature>
<evidence type="ECO:0000259" key="9">
    <source>
        <dbReference type="PROSITE" id="PS50109"/>
    </source>
</evidence>
<dbReference type="CDD" id="cd00075">
    <property type="entry name" value="HATPase"/>
    <property type="match status" value="1"/>
</dbReference>
<keyword evidence="5 13" id="KW-0808">Transferase</keyword>
<dbReference type="RefSeq" id="WP_171187625.1">
    <property type="nucleotide sequence ID" value="NZ_WTPX01000082.1"/>
</dbReference>
<dbReference type="Proteomes" id="UP000609651">
    <property type="component" value="Unassembled WGS sequence"/>
</dbReference>
<feature type="domain" description="PAS" evidence="11">
    <location>
        <begin position="576"/>
        <end position="646"/>
    </location>
</feature>
<feature type="domain" description="PAC" evidence="12">
    <location>
        <begin position="215"/>
        <end position="265"/>
    </location>
</feature>
<evidence type="ECO:0000256" key="1">
    <source>
        <dbReference type="ARBA" id="ARBA00000085"/>
    </source>
</evidence>
<dbReference type="InterPro" id="IPR013656">
    <property type="entry name" value="PAS_4"/>
</dbReference>
<dbReference type="InterPro" id="IPR000014">
    <property type="entry name" value="PAS"/>
</dbReference>